<dbReference type="AlphaFoldDB" id="A0A1I8FNE4"/>
<feature type="region of interest" description="Disordered" evidence="1">
    <location>
        <begin position="97"/>
        <end position="119"/>
    </location>
</feature>
<dbReference type="InterPro" id="IPR023298">
    <property type="entry name" value="ATPase_P-typ_TM_dom_sf"/>
</dbReference>
<evidence type="ECO:0000259" key="2">
    <source>
        <dbReference type="Pfam" id="PF00690"/>
    </source>
</evidence>
<dbReference type="Pfam" id="PF00690">
    <property type="entry name" value="Cation_ATPase_N"/>
    <property type="match status" value="1"/>
</dbReference>
<sequence>MMEYRGVAKPSTDSGPTMVESTASCRRLRTSPGKGISESEVPQRQRAFGANSIPPKPPKTFLQLAFEAMQDYTPAHAGGLRVHFLWPSRSIRIRSKSGSAAAASHGDDTELRNKPAGSKASPSQFAVIVVVIAPGRMLITAVGINSQSWHHLQPAWAPRPMMTTEMTERLAEGKKSGNNKAADVRRRRRGGPAAQRRGAGNRAGRGEAAN</sequence>
<feature type="compositionally biased region" description="Polar residues" evidence="1">
    <location>
        <begin position="11"/>
        <end position="24"/>
    </location>
</feature>
<evidence type="ECO:0000313" key="3">
    <source>
        <dbReference type="Proteomes" id="UP000095280"/>
    </source>
</evidence>
<dbReference type="WBParaSite" id="maker-unitig_41264-snap-gene-0.2-mRNA-1">
    <property type="protein sequence ID" value="maker-unitig_41264-snap-gene-0.2-mRNA-1"/>
    <property type="gene ID" value="maker-unitig_41264-snap-gene-0.2"/>
</dbReference>
<feature type="region of interest" description="Disordered" evidence="1">
    <location>
        <begin position="166"/>
        <end position="210"/>
    </location>
</feature>
<dbReference type="InterPro" id="IPR004014">
    <property type="entry name" value="ATPase_P-typ_cation-transptr_N"/>
</dbReference>
<feature type="compositionally biased region" description="Low complexity" evidence="1">
    <location>
        <begin position="191"/>
        <end position="210"/>
    </location>
</feature>
<reference evidence="4" key="1">
    <citation type="submission" date="2016-11" db="UniProtKB">
        <authorList>
            <consortium name="WormBaseParasite"/>
        </authorList>
    </citation>
    <scope>IDENTIFICATION</scope>
</reference>
<feature type="compositionally biased region" description="Basic and acidic residues" evidence="1">
    <location>
        <begin position="166"/>
        <end position="175"/>
    </location>
</feature>
<feature type="domain" description="Cation-transporting P-type ATPase N-terminal" evidence="2">
    <location>
        <begin position="25"/>
        <end position="73"/>
    </location>
</feature>
<proteinExistence type="predicted"/>
<dbReference type="Proteomes" id="UP000095280">
    <property type="component" value="Unplaced"/>
</dbReference>
<dbReference type="SUPFAM" id="SSF81665">
    <property type="entry name" value="Calcium ATPase, transmembrane domain M"/>
    <property type="match status" value="1"/>
</dbReference>
<keyword evidence="3" id="KW-1185">Reference proteome</keyword>
<evidence type="ECO:0000313" key="4">
    <source>
        <dbReference type="WBParaSite" id="maker-unitig_41264-snap-gene-0.2-mRNA-1"/>
    </source>
</evidence>
<organism evidence="3 4">
    <name type="scientific">Macrostomum lignano</name>
    <dbReference type="NCBI Taxonomy" id="282301"/>
    <lineage>
        <taxon>Eukaryota</taxon>
        <taxon>Metazoa</taxon>
        <taxon>Spiralia</taxon>
        <taxon>Lophotrochozoa</taxon>
        <taxon>Platyhelminthes</taxon>
        <taxon>Rhabditophora</taxon>
        <taxon>Macrostomorpha</taxon>
        <taxon>Macrostomida</taxon>
        <taxon>Macrostomidae</taxon>
        <taxon>Macrostomum</taxon>
    </lineage>
</organism>
<evidence type="ECO:0000256" key="1">
    <source>
        <dbReference type="SAM" id="MobiDB-lite"/>
    </source>
</evidence>
<accession>A0A1I8FNE4</accession>
<name>A0A1I8FNE4_9PLAT</name>
<feature type="region of interest" description="Disordered" evidence="1">
    <location>
        <begin position="1"/>
        <end position="55"/>
    </location>
</feature>
<protein>
    <submittedName>
        <fullName evidence="4">Cation_ATPase_N domain-containing protein</fullName>
    </submittedName>
</protein>